<feature type="chain" id="PRO_5011475079" evidence="1">
    <location>
        <begin position="21"/>
        <end position="233"/>
    </location>
</feature>
<organism evidence="3 4">
    <name type="scientific">Roseivirga pacifica</name>
    <dbReference type="NCBI Taxonomy" id="1267423"/>
    <lineage>
        <taxon>Bacteria</taxon>
        <taxon>Pseudomonadati</taxon>
        <taxon>Bacteroidota</taxon>
        <taxon>Cytophagia</taxon>
        <taxon>Cytophagales</taxon>
        <taxon>Roseivirgaceae</taxon>
        <taxon>Roseivirga</taxon>
    </lineage>
</organism>
<evidence type="ECO:0000313" key="4">
    <source>
        <dbReference type="Proteomes" id="UP000199437"/>
    </source>
</evidence>
<dbReference type="STRING" id="1267423.SAMN05216290_1660"/>
<gene>
    <name evidence="3" type="ORF">SAMN05216290_1660</name>
</gene>
<evidence type="ECO:0000256" key="1">
    <source>
        <dbReference type="SAM" id="SignalP"/>
    </source>
</evidence>
<dbReference type="AlphaFoldDB" id="A0A1I0P1Z5"/>
<dbReference type="PANTHER" id="PTHR39200">
    <property type="entry name" value="HYPOTHETICAL EXPORTED PROTEIN"/>
    <property type="match status" value="1"/>
</dbReference>
<dbReference type="OrthoDB" id="680270at2"/>
<proteinExistence type="predicted"/>
<protein>
    <submittedName>
        <fullName evidence="3">Putative auto-transporter adhesin, head GIN domain</fullName>
    </submittedName>
</protein>
<evidence type="ECO:0000313" key="3">
    <source>
        <dbReference type="EMBL" id="SEW08253.1"/>
    </source>
</evidence>
<evidence type="ECO:0000259" key="2">
    <source>
        <dbReference type="Pfam" id="PF10988"/>
    </source>
</evidence>
<dbReference type="Pfam" id="PF10988">
    <property type="entry name" value="DUF2807"/>
    <property type="match status" value="1"/>
</dbReference>
<reference evidence="4" key="1">
    <citation type="submission" date="2016-10" db="EMBL/GenBank/DDBJ databases">
        <authorList>
            <person name="Varghese N."/>
            <person name="Submissions S."/>
        </authorList>
    </citation>
    <scope>NUCLEOTIDE SEQUENCE [LARGE SCALE GENOMIC DNA]</scope>
    <source>
        <strain evidence="4">CGMCC 1.12402</strain>
    </source>
</reference>
<dbReference type="PANTHER" id="PTHR39200:SF1">
    <property type="entry name" value="AUTO-TRANSPORTER ADHESIN HEAD GIN DOMAIN-CONTAINING PROTEIN-RELATED"/>
    <property type="match status" value="1"/>
</dbReference>
<dbReference type="RefSeq" id="WP_090258030.1">
    <property type="nucleotide sequence ID" value="NZ_FOIR01000001.1"/>
</dbReference>
<dbReference type="Gene3D" id="2.160.20.120">
    <property type="match status" value="1"/>
</dbReference>
<dbReference type="InterPro" id="IPR021255">
    <property type="entry name" value="DUF2807"/>
</dbReference>
<dbReference type="Proteomes" id="UP000199437">
    <property type="component" value="Unassembled WGS sequence"/>
</dbReference>
<keyword evidence="1" id="KW-0732">Signal</keyword>
<keyword evidence="4" id="KW-1185">Reference proteome</keyword>
<sequence>MNRRILIAFTLVLFTLGAFAQQRETREVGRFDEVKLRTSAKVYITQGNKNEVILEGDRDDLEDIRTDVRGGELEISNRRESGWNIWGSSRSDVNVYITVVELEAVTVSGSGDIIGKTLIKADDFRAAISGSGDIEMEIDAGRLETRISGSGNIELTGAAKSGMLSISGSGKLLAEDLKVDDFDVRISGSGRGSITVYGDLDVRISGSGGVYYSGKPTSVNTNVSGSGKVRRIN</sequence>
<feature type="signal peptide" evidence="1">
    <location>
        <begin position="1"/>
        <end position="20"/>
    </location>
</feature>
<accession>A0A1I0P1Z5</accession>
<feature type="domain" description="Putative auto-transporter adhesin head GIN" evidence="2">
    <location>
        <begin position="30"/>
        <end position="216"/>
    </location>
</feature>
<dbReference type="GeneID" id="99986384"/>
<name>A0A1I0P1Z5_9BACT</name>
<dbReference type="EMBL" id="FOIR01000001">
    <property type="protein sequence ID" value="SEW08253.1"/>
    <property type="molecule type" value="Genomic_DNA"/>
</dbReference>